<comment type="caution">
    <text evidence="2">The sequence shown here is derived from an EMBL/GenBank/DDBJ whole genome shotgun (WGS) entry which is preliminary data.</text>
</comment>
<organism evidence="2 3">
    <name type="scientific">Protea cynaroides</name>
    <dbReference type="NCBI Taxonomy" id="273540"/>
    <lineage>
        <taxon>Eukaryota</taxon>
        <taxon>Viridiplantae</taxon>
        <taxon>Streptophyta</taxon>
        <taxon>Embryophyta</taxon>
        <taxon>Tracheophyta</taxon>
        <taxon>Spermatophyta</taxon>
        <taxon>Magnoliopsida</taxon>
        <taxon>Proteales</taxon>
        <taxon>Proteaceae</taxon>
        <taxon>Protea</taxon>
    </lineage>
</organism>
<evidence type="ECO:0000256" key="1">
    <source>
        <dbReference type="SAM" id="MobiDB-lite"/>
    </source>
</evidence>
<name>A0A9Q0H8G3_9MAGN</name>
<feature type="compositionally biased region" description="Polar residues" evidence="1">
    <location>
        <begin position="297"/>
        <end position="308"/>
    </location>
</feature>
<dbReference type="EMBL" id="JAMYWD010000009">
    <property type="protein sequence ID" value="KAJ4960551.1"/>
    <property type="molecule type" value="Genomic_DNA"/>
</dbReference>
<evidence type="ECO:0000313" key="3">
    <source>
        <dbReference type="Proteomes" id="UP001141806"/>
    </source>
</evidence>
<protein>
    <submittedName>
        <fullName evidence="2">Uncharacterized protein</fullName>
    </submittedName>
</protein>
<proteinExistence type="predicted"/>
<reference evidence="2" key="1">
    <citation type="journal article" date="2023" name="Plant J.">
        <title>The genome of the king protea, Protea cynaroides.</title>
        <authorList>
            <person name="Chang J."/>
            <person name="Duong T.A."/>
            <person name="Schoeman C."/>
            <person name="Ma X."/>
            <person name="Roodt D."/>
            <person name="Barker N."/>
            <person name="Li Z."/>
            <person name="Van de Peer Y."/>
            <person name="Mizrachi E."/>
        </authorList>
    </citation>
    <scope>NUCLEOTIDE SEQUENCE</scope>
    <source>
        <tissue evidence="2">Young leaves</tissue>
    </source>
</reference>
<accession>A0A9Q0H8G3</accession>
<keyword evidence="3" id="KW-1185">Reference proteome</keyword>
<feature type="compositionally biased region" description="Basic and acidic residues" evidence="1">
    <location>
        <begin position="280"/>
        <end position="294"/>
    </location>
</feature>
<gene>
    <name evidence="2" type="ORF">NE237_020461</name>
</gene>
<feature type="region of interest" description="Disordered" evidence="1">
    <location>
        <begin position="266"/>
        <end position="308"/>
    </location>
</feature>
<evidence type="ECO:0000313" key="2">
    <source>
        <dbReference type="EMBL" id="KAJ4960551.1"/>
    </source>
</evidence>
<feature type="region of interest" description="Disordered" evidence="1">
    <location>
        <begin position="1"/>
        <end position="21"/>
    </location>
</feature>
<dbReference type="AlphaFoldDB" id="A0A9Q0H8G3"/>
<sequence length="308" mass="31983">MSHRVNGSLPSAIGRDDAPVGRGYGRGSSGLVLPMGDIDIRFEEVAENHDSRMAMSMDSSEVMKVVAEALASFIPRIVSNTLKSSGYNMVLARRSNPNFDARAQVPSGDHNGFSGGDREPKVVARVPIRITDESDLSRDHLCVALIGFRGDVRVSRNASLDTAAGKGVYGGVSGGDRVSGAVVSSGVSGAALSGIAVLGAKVSGVAVSGGVSGVANSGDVVMVLGCLLMEKKELNALNTDITFISQIGMGLASPSRRVLWSEIADKEDEHNDVSSEVDESDHSQNEDAHNKGDVDPNVTSTINGSGSD</sequence>
<dbReference type="Proteomes" id="UP001141806">
    <property type="component" value="Unassembled WGS sequence"/>
</dbReference>